<evidence type="ECO:0000256" key="1">
    <source>
        <dbReference type="ARBA" id="ARBA00022729"/>
    </source>
</evidence>
<dbReference type="Pfam" id="PF13517">
    <property type="entry name" value="FG-GAP_3"/>
    <property type="match status" value="2"/>
</dbReference>
<dbReference type="InterPro" id="IPR024038">
    <property type="entry name" value="MYXO-CTERM"/>
</dbReference>
<reference evidence="5 6" key="1">
    <citation type="submission" date="2022-11" db="EMBL/GenBank/DDBJ databases">
        <title>Minimal conservation of predation-associated metabolite biosynthetic gene clusters underscores biosynthetic potential of Myxococcota including descriptions for ten novel species: Archangium lansinium sp. nov., Myxococcus landrumus sp. nov., Nannocystis bai.</title>
        <authorList>
            <person name="Ahearne A."/>
            <person name="Stevens C."/>
            <person name="Dowd S."/>
        </authorList>
    </citation>
    <scope>NUCLEOTIDE SEQUENCE [LARGE SCALE GENOMIC DNA]</scope>
    <source>
        <strain evidence="5 6">BB15-2</strain>
    </source>
</reference>
<evidence type="ECO:0000259" key="4">
    <source>
        <dbReference type="Pfam" id="PF03372"/>
    </source>
</evidence>
<dbReference type="InterPro" id="IPR036691">
    <property type="entry name" value="Endo/exonu/phosph_ase_sf"/>
</dbReference>
<name>A0ABT5E1T7_9BACT</name>
<feature type="compositionally biased region" description="Low complexity" evidence="2">
    <location>
        <begin position="671"/>
        <end position="686"/>
    </location>
</feature>
<feature type="signal peptide" evidence="3">
    <location>
        <begin position="1"/>
        <end position="23"/>
    </location>
</feature>
<evidence type="ECO:0000256" key="3">
    <source>
        <dbReference type="SAM" id="SignalP"/>
    </source>
</evidence>
<dbReference type="InterPro" id="IPR005135">
    <property type="entry name" value="Endo/exonuclease/phosphatase"/>
</dbReference>
<dbReference type="InterPro" id="IPR013517">
    <property type="entry name" value="FG-GAP"/>
</dbReference>
<feature type="compositionally biased region" description="Low complexity" evidence="2">
    <location>
        <begin position="628"/>
        <end position="663"/>
    </location>
</feature>
<dbReference type="EMBL" id="JAQNDL010000002">
    <property type="protein sequence ID" value="MDC0718938.1"/>
    <property type="molecule type" value="Genomic_DNA"/>
</dbReference>
<feature type="region of interest" description="Disordered" evidence="2">
    <location>
        <begin position="621"/>
        <end position="703"/>
    </location>
</feature>
<protein>
    <submittedName>
        <fullName evidence="5">FG-GAP-like repeat-containing protein</fullName>
    </submittedName>
</protein>
<dbReference type="SUPFAM" id="SSF69318">
    <property type="entry name" value="Integrin alpha N-terminal domain"/>
    <property type="match status" value="1"/>
</dbReference>
<dbReference type="NCBIfam" id="TIGR03901">
    <property type="entry name" value="MYXO-CTERM"/>
    <property type="match status" value="1"/>
</dbReference>
<sequence length="733" mass="76176">MRQPSRGLRFLVFALATSSADIAAAAGPPLHEPFRVMTYNVRKITDEDPGDYAWSERSPGVMALIEGNGPDVFGVQEASDPVIQGDLVAAFDATHDRFHPPNGSPKIIFFRRGRFERLIDPPEDGQGNIGIPNPYAEDHACHPNASGRTAAWVKLRDLVSGRGYLIVNAHVAHGAGCWLARNAAAEALHALVAAQGQGLTVVLIGDLNSDPQRQGAGDDDDIVPLLEAPQAGYALARSARYSGTTSEDTATFNSSWKAPSSSYTRLDYVFTSVEDATAYHPSIDRSEYGGISPSDHFAVLATIRTAPFAPAPRSDDRGDGEGARLYFADVNGDGAADKIGWDPAQGGVRVHLNDGAANFGAAIAGASATAETTLSFADVDGDGCADRIDWSPAVEAGRTRIARSQCDGTFAAAATSNDGSAQAGTRLTFARLDADACADRIAWDPGGDGQTRAALSRCDGQFADEVLGDDAGISQNPDAQLGFADLTGDWLADKIVWDPEANEGRTRVFAGDGDGTFTFHSEHAAGTSGVAASRFFYGDVDGDGHADKLFWRASFREGRPQLYYGHADGFDPHPTMVNAGPSESSANRFLLADVDGSGSVDLIAWDPSVDGATRAYLALVHAPESEQPEPTTGGEEGTTSTSGEESGTSTTSSGEAPTSSGEETTGGGAGEASSGPASASDGGTPADGAEEGCGCVGDPRGDGRGALVMLVAALGLRRRRRTQRSGGASASGR</sequence>
<accession>A0ABT5E1T7</accession>
<keyword evidence="6" id="KW-1185">Reference proteome</keyword>
<dbReference type="RefSeq" id="WP_272087449.1">
    <property type="nucleotide sequence ID" value="NZ_JAQNDL010000002.1"/>
</dbReference>
<organism evidence="5 6">
    <name type="scientific">Nannocystis bainbridge</name>
    <dbReference type="NCBI Taxonomy" id="2995303"/>
    <lineage>
        <taxon>Bacteria</taxon>
        <taxon>Pseudomonadati</taxon>
        <taxon>Myxococcota</taxon>
        <taxon>Polyangia</taxon>
        <taxon>Nannocystales</taxon>
        <taxon>Nannocystaceae</taxon>
        <taxon>Nannocystis</taxon>
    </lineage>
</organism>
<dbReference type="Proteomes" id="UP001221686">
    <property type="component" value="Unassembled WGS sequence"/>
</dbReference>
<keyword evidence="1 3" id="KW-0732">Signal</keyword>
<comment type="caution">
    <text evidence="5">The sequence shown here is derived from an EMBL/GenBank/DDBJ whole genome shotgun (WGS) entry which is preliminary data.</text>
</comment>
<feature type="domain" description="Endonuclease/exonuclease/phosphatase" evidence="4">
    <location>
        <begin position="37"/>
        <end position="296"/>
    </location>
</feature>
<dbReference type="PANTHER" id="PTHR46580">
    <property type="entry name" value="SENSOR KINASE-RELATED"/>
    <property type="match status" value="1"/>
</dbReference>
<evidence type="ECO:0000256" key="2">
    <source>
        <dbReference type="SAM" id="MobiDB-lite"/>
    </source>
</evidence>
<feature type="chain" id="PRO_5047098213" evidence="3">
    <location>
        <begin position="24"/>
        <end position="733"/>
    </location>
</feature>
<dbReference type="Gene3D" id="2.130.10.130">
    <property type="entry name" value="Integrin alpha, N-terminal"/>
    <property type="match status" value="1"/>
</dbReference>
<dbReference type="SUPFAM" id="SSF56219">
    <property type="entry name" value="DNase I-like"/>
    <property type="match status" value="1"/>
</dbReference>
<dbReference type="Pfam" id="PF03372">
    <property type="entry name" value="Exo_endo_phos"/>
    <property type="match status" value="1"/>
</dbReference>
<evidence type="ECO:0000313" key="5">
    <source>
        <dbReference type="EMBL" id="MDC0718938.1"/>
    </source>
</evidence>
<proteinExistence type="predicted"/>
<dbReference type="Gene3D" id="3.60.10.10">
    <property type="entry name" value="Endonuclease/exonuclease/phosphatase"/>
    <property type="match status" value="1"/>
</dbReference>
<dbReference type="InterPro" id="IPR028994">
    <property type="entry name" value="Integrin_alpha_N"/>
</dbReference>
<dbReference type="PANTHER" id="PTHR46580:SF4">
    <property type="entry name" value="ATP_GTP-BINDING PROTEIN"/>
    <property type="match status" value="1"/>
</dbReference>
<evidence type="ECO:0000313" key="6">
    <source>
        <dbReference type="Proteomes" id="UP001221686"/>
    </source>
</evidence>
<gene>
    <name evidence="5" type="ORF">POL25_18690</name>
</gene>